<dbReference type="EMBL" id="CP031310">
    <property type="protein sequence ID" value="QCC52505.1"/>
    <property type="molecule type" value="Genomic_DNA"/>
</dbReference>
<feature type="transmembrane region" description="Helical" evidence="1">
    <location>
        <begin position="9"/>
        <end position="31"/>
    </location>
</feature>
<dbReference type="Proteomes" id="UP000296706">
    <property type="component" value="Chromosome"/>
</dbReference>
<name>A0A4D6HG41_9EURY</name>
<keyword evidence="1" id="KW-0472">Membrane</keyword>
<organism evidence="2 3">
    <name type="scientific">Halapricum salinum</name>
    <dbReference type="NCBI Taxonomy" id="1457250"/>
    <lineage>
        <taxon>Archaea</taxon>
        <taxon>Methanobacteriati</taxon>
        <taxon>Methanobacteriota</taxon>
        <taxon>Stenosarchaea group</taxon>
        <taxon>Halobacteria</taxon>
        <taxon>Halobacteriales</taxon>
        <taxon>Haloarculaceae</taxon>
        <taxon>Halapricum</taxon>
    </lineage>
</organism>
<keyword evidence="1" id="KW-0812">Transmembrane</keyword>
<keyword evidence="1" id="KW-1133">Transmembrane helix</keyword>
<dbReference type="STRING" id="1457250.GCA_000755225_01926"/>
<keyword evidence="3" id="KW-1185">Reference proteome</keyword>
<dbReference type="AlphaFoldDB" id="A0A4D6HG41"/>
<sequence length="158" mass="16432">MAPVEGRRWALVVFGPVVALIVLALVSYGALFAVPGGPCHGGGDLTAPQSQIEIAATDSSVLAVHVGGDALDSETTDRVVLVVRDADSPTAASTRWPVENGTVRLSETEAGFAFDERDTVRVRWYGKDPDVAGFCPNGRTIETLAARSVGNASVPIGT</sequence>
<gene>
    <name evidence="2" type="ORF">DV733_15255</name>
</gene>
<proteinExistence type="predicted"/>
<dbReference type="GeneID" id="39849245"/>
<evidence type="ECO:0000256" key="1">
    <source>
        <dbReference type="SAM" id="Phobius"/>
    </source>
</evidence>
<accession>A0A4D6HG41</accession>
<evidence type="ECO:0000313" key="3">
    <source>
        <dbReference type="Proteomes" id="UP000296706"/>
    </source>
</evidence>
<evidence type="ECO:0000313" key="2">
    <source>
        <dbReference type="EMBL" id="QCC52505.1"/>
    </source>
</evidence>
<dbReference type="RefSeq" id="WP_049992827.1">
    <property type="nucleotide sequence ID" value="NZ_CP031310.1"/>
</dbReference>
<protein>
    <submittedName>
        <fullName evidence="2">Uncharacterized protein</fullName>
    </submittedName>
</protein>
<dbReference type="OrthoDB" id="380503at2157"/>
<dbReference type="KEGG" id="hsn:DV733_15255"/>
<reference evidence="2 3" key="1">
    <citation type="journal article" date="2019" name="Nat. Commun.">
        <title>A new type of DNA phosphorothioation-based antiviral system in archaea.</title>
        <authorList>
            <person name="Xiong L."/>
            <person name="Liu S."/>
            <person name="Chen S."/>
            <person name="Xiao Y."/>
            <person name="Zhu B."/>
            <person name="Gao Y."/>
            <person name="Zhang Y."/>
            <person name="Chen B."/>
            <person name="Luo J."/>
            <person name="Deng Z."/>
            <person name="Chen X."/>
            <person name="Wang L."/>
            <person name="Chen S."/>
        </authorList>
    </citation>
    <scope>NUCLEOTIDE SEQUENCE [LARGE SCALE GENOMIC DNA]</scope>
    <source>
        <strain evidence="2 3">CBA1105</strain>
    </source>
</reference>